<protein>
    <submittedName>
        <fullName evidence="2">Uncharacterized protein</fullName>
    </submittedName>
</protein>
<evidence type="ECO:0000313" key="3">
    <source>
        <dbReference type="Proteomes" id="UP000595046"/>
    </source>
</evidence>
<sequence length="204" mass="22566">MAEQFVDITDEEFGPESRMDTLRRWFSGPPRWLFGTVTGVNAVLTLVVNSVPDGFFLLWLLTYKVWLGLVLAFAARLALTLATDGGLRGVLRDWARWAAVPAVATVAVVLVSTGAPLRAGLHLAKPTMTEFATDRDAREPAWIGPYPVERAERLDGGGARFLIKYAGFLDGSGFVYNPGGPPPRIGEDFYEHLHGPWYAWDESW</sequence>
<dbReference type="EMBL" id="CP048882">
    <property type="protein sequence ID" value="QPP07481.1"/>
    <property type="molecule type" value="Genomic_DNA"/>
</dbReference>
<name>A0A7T1WSF6_9ACTN</name>
<reference evidence="3" key="1">
    <citation type="submission" date="2020-02" db="EMBL/GenBank/DDBJ databases">
        <title>Streptomyces sp. ASO4wet.</title>
        <authorList>
            <person name="Risdian C."/>
            <person name="Landwehr W."/>
            <person name="Schupp P."/>
            <person name="Wink J."/>
        </authorList>
    </citation>
    <scope>NUCLEOTIDE SEQUENCE [LARGE SCALE GENOMIC DNA]</scope>
    <source>
        <strain evidence="3">ASO4wet</strain>
    </source>
</reference>
<dbReference type="KEGG" id="sbat:G4Z16_15040"/>
<keyword evidence="3" id="KW-1185">Reference proteome</keyword>
<dbReference type="RefSeq" id="WP_197351288.1">
    <property type="nucleotide sequence ID" value="NZ_CP048882.1"/>
</dbReference>
<proteinExistence type="predicted"/>
<accession>A0A7T1WSF6</accession>
<feature type="transmembrane region" description="Helical" evidence="1">
    <location>
        <begin position="63"/>
        <end position="82"/>
    </location>
</feature>
<feature type="transmembrane region" description="Helical" evidence="1">
    <location>
        <begin position="32"/>
        <end position="51"/>
    </location>
</feature>
<evidence type="ECO:0000256" key="1">
    <source>
        <dbReference type="SAM" id="Phobius"/>
    </source>
</evidence>
<dbReference type="AlphaFoldDB" id="A0A7T1WSF6"/>
<evidence type="ECO:0000313" key="2">
    <source>
        <dbReference type="EMBL" id="QPP07481.1"/>
    </source>
</evidence>
<dbReference type="Proteomes" id="UP000595046">
    <property type="component" value="Chromosome"/>
</dbReference>
<feature type="transmembrane region" description="Helical" evidence="1">
    <location>
        <begin position="94"/>
        <end position="117"/>
    </location>
</feature>
<keyword evidence="1" id="KW-1133">Transmembrane helix</keyword>
<keyword evidence="1" id="KW-0472">Membrane</keyword>
<keyword evidence="1" id="KW-0812">Transmembrane</keyword>
<gene>
    <name evidence="2" type="ORF">G4Z16_15040</name>
</gene>
<organism evidence="2 3">
    <name type="scientific">Streptomyces bathyalis</name>
    <dbReference type="NCBI Taxonomy" id="2710756"/>
    <lineage>
        <taxon>Bacteria</taxon>
        <taxon>Bacillati</taxon>
        <taxon>Actinomycetota</taxon>
        <taxon>Actinomycetes</taxon>
        <taxon>Kitasatosporales</taxon>
        <taxon>Streptomycetaceae</taxon>
        <taxon>Streptomyces</taxon>
    </lineage>
</organism>